<accession>A0A067DPR7</accession>
<dbReference type="PANTHER" id="PTHR33107">
    <property type="entry name" value="KUNITZ TRYPSIN INHIBITOR 2"/>
    <property type="match status" value="1"/>
</dbReference>
<dbReference type="PaxDb" id="2711-XP_006478134.1"/>
<dbReference type="AlphaFoldDB" id="A0A067DPR7"/>
<evidence type="ECO:0000313" key="2">
    <source>
        <dbReference type="EMBL" id="KDO41017.1"/>
    </source>
</evidence>
<dbReference type="InterPro" id="IPR002160">
    <property type="entry name" value="Prot_inh_Kunz-lg"/>
</dbReference>
<dbReference type="Gene3D" id="2.80.10.50">
    <property type="match status" value="1"/>
</dbReference>
<protein>
    <submittedName>
        <fullName evidence="2">Uncharacterized protein</fullName>
    </submittedName>
</protein>
<dbReference type="SMART" id="SM00452">
    <property type="entry name" value="STI"/>
    <property type="match status" value="1"/>
</dbReference>
<organism evidence="2 3">
    <name type="scientific">Citrus sinensis</name>
    <name type="common">Sweet orange</name>
    <name type="synonym">Citrus aurantium var. sinensis</name>
    <dbReference type="NCBI Taxonomy" id="2711"/>
    <lineage>
        <taxon>Eukaryota</taxon>
        <taxon>Viridiplantae</taxon>
        <taxon>Streptophyta</taxon>
        <taxon>Embryophyta</taxon>
        <taxon>Tracheophyta</taxon>
        <taxon>Spermatophyta</taxon>
        <taxon>Magnoliopsida</taxon>
        <taxon>eudicotyledons</taxon>
        <taxon>Gunneridae</taxon>
        <taxon>Pentapetalae</taxon>
        <taxon>rosids</taxon>
        <taxon>malvids</taxon>
        <taxon>Sapindales</taxon>
        <taxon>Rutaceae</taxon>
        <taxon>Aurantioideae</taxon>
        <taxon>Citrus</taxon>
    </lineage>
</organism>
<evidence type="ECO:0000256" key="1">
    <source>
        <dbReference type="SAM" id="SignalP"/>
    </source>
</evidence>
<dbReference type="SUPFAM" id="SSF50386">
    <property type="entry name" value="STI-like"/>
    <property type="match status" value="1"/>
</dbReference>
<gene>
    <name evidence="2" type="ORF">CISIN_1g026834mg</name>
</gene>
<dbReference type="Pfam" id="PF00197">
    <property type="entry name" value="Kunitz_legume"/>
    <property type="match status" value="1"/>
</dbReference>
<dbReference type="STRING" id="2711.A0A067DPR7"/>
<dbReference type="PRINTS" id="PR00291">
    <property type="entry name" value="KUNITZINHBTR"/>
</dbReference>
<dbReference type="InterPro" id="IPR011065">
    <property type="entry name" value="Kunitz_inhibitor_STI-like_sf"/>
</dbReference>
<dbReference type="Proteomes" id="UP000027120">
    <property type="component" value="Unassembled WGS sequence"/>
</dbReference>
<reference evidence="2 3" key="1">
    <citation type="submission" date="2014-04" db="EMBL/GenBank/DDBJ databases">
        <authorList>
            <consortium name="International Citrus Genome Consortium"/>
            <person name="Gmitter F."/>
            <person name="Chen C."/>
            <person name="Farmerie W."/>
            <person name="Harkins T."/>
            <person name="Desany B."/>
            <person name="Mohiuddin M."/>
            <person name="Kodira C."/>
            <person name="Borodovsky M."/>
            <person name="Lomsadze A."/>
            <person name="Burns P."/>
            <person name="Jenkins J."/>
            <person name="Prochnik S."/>
            <person name="Shu S."/>
            <person name="Chapman J."/>
            <person name="Pitluck S."/>
            <person name="Schmutz J."/>
            <person name="Rokhsar D."/>
        </authorList>
    </citation>
    <scope>NUCLEOTIDE SEQUENCE</scope>
</reference>
<dbReference type="EMBL" id="KK785735">
    <property type="protein sequence ID" value="KDO41017.1"/>
    <property type="molecule type" value="Genomic_DNA"/>
</dbReference>
<name>A0A067DPR7_CITSI</name>
<dbReference type="KEGG" id="cit:102622270"/>
<dbReference type="SMR" id="A0A067DPR7"/>
<proteinExistence type="predicted"/>
<keyword evidence="1" id="KW-0732">Signal</keyword>
<feature type="chain" id="PRO_5001635791" evidence="1">
    <location>
        <begin position="18"/>
        <end position="232"/>
    </location>
</feature>
<sequence length="232" mass="25217">MKTSLVTTLSFLILALATKPQLGASESEPILDVYGNQVDSSHRYYLVSALWGVKTGGGISADKGKNGQCPTDVIQLSPKDKRGKNLGLLPYDNSTIVRESTNIKLKFSRVSSLQQCNKDSLWKVDNDNASLGKQFITIGEGKTCQNFFKLEKVSASIFDMKIALDIPCLYKIVHCSTLVNGSCDTLCKDVGVSNVDGVQRLVVVDDNDQPNLPLPVVLFPADSGRSMLFPSL</sequence>
<dbReference type="GO" id="GO:0004866">
    <property type="term" value="F:endopeptidase inhibitor activity"/>
    <property type="evidence" value="ECO:0007669"/>
    <property type="project" value="InterPro"/>
</dbReference>
<keyword evidence="3" id="KW-1185">Reference proteome</keyword>
<dbReference type="PROSITE" id="PS00283">
    <property type="entry name" value="SOYBEAN_KUNITZ"/>
    <property type="match status" value="1"/>
</dbReference>
<feature type="signal peptide" evidence="1">
    <location>
        <begin position="1"/>
        <end position="17"/>
    </location>
</feature>
<dbReference type="PANTHER" id="PTHR33107:SF5">
    <property type="entry name" value="KUNITZ TRYPSIN INHIBITOR 5"/>
    <property type="match status" value="1"/>
</dbReference>
<evidence type="ECO:0000313" key="3">
    <source>
        <dbReference type="Proteomes" id="UP000027120"/>
    </source>
</evidence>